<evidence type="ECO:0000313" key="1">
    <source>
        <dbReference type="EMBL" id="SEJ32759.1"/>
    </source>
</evidence>
<protein>
    <submittedName>
        <fullName evidence="1">Uncharacterized protein</fullName>
    </submittedName>
</protein>
<sequence>MTYGEFGRPQVDPAILALIQREQSKALSARELEFRLAGYGYGIQDVAGTRMVTKLPQGTALGILPADLGA</sequence>
<dbReference type="OrthoDB" id="7874863at2"/>
<accession>A0A1H6XUQ5</accession>
<dbReference type="RefSeq" id="WP_092364883.1">
    <property type="nucleotide sequence ID" value="NZ_BMGV01000004.1"/>
</dbReference>
<proteinExistence type="predicted"/>
<dbReference type="EMBL" id="FNYD01000004">
    <property type="protein sequence ID" value="SEJ32759.1"/>
    <property type="molecule type" value="Genomic_DNA"/>
</dbReference>
<dbReference type="Proteomes" id="UP000199379">
    <property type="component" value="Unassembled WGS sequence"/>
</dbReference>
<gene>
    <name evidence="1" type="ORF">SAMN05444007_104183</name>
</gene>
<keyword evidence="2" id="KW-1185">Reference proteome</keyword>
<evidence type="ECO:0000313" key="2">
    <source>
        <dbReference type="Proteomes" id="UP000199379"/>
    </source>
</evidence>
<organism evidence="1 2">
    <name type="scientific">Cribrihabitans marinus</name>
    <dbReference type="NCBI Taxonomy" id="1227549"/>
    <lineage>
        <taxon>Bacteria</taxon>
        <taxon>Pseudomonadati</taxon>
        <taxon>Pseudomonadota</taxon>
        <taxon>Alphaproteobacteria</taxon>
        <taxon>Rhodobacterales</taxon>
        <taxon>Paracoccaceae</taxon>
        <taxon>Cribrihabitans</taxon>
    </lineage>
</organism>
<reference evidence="1 2" key="1">
    <citation type="submission" date="2016-10" db="EMBL/GenBank/DDBJ databases">
        <authorList>
            <person name="de Groot N.N."/>
        </authorList>
    </citation>
    <scope>NUCLEOTIDE SEQUENCE [LARGE SCALE GENOMIC DNA]</scope>
    <source>
        <strain evidence="1 2">DSM 29340</strain>
    </source>
</reference>
<dbReference type="AlphaFoldDB" id="A0A1H6XUQ5"/>
<name>A0A1H6XUQ5_9RHOB</name>